<dbReference type="InterPro" id="IPR011650">
    <property type="entry name" value="Peptidase_M20_dimer"/>
</dbReference>
<organism evidence="4 5">
    <name type="scientific">Shewanella surugensis</name>
    <dbReference type="NCBI Taxonomy" id="212020"/>
    <lineage>
        <taxon>Bacteria</taxon>
        <taxon>Pseudomonadati</taxon>
        <taxon>Pseudomonadota</taxon>
        <taxon>Gammaproteobacteria</taxon>
        <taxon>Alteromonadales</taxon>
        <taxon>Shewanellaceae</taxon>
        <taxon>Shewanella</taxon>
    </lineage>
</organism>
<dbReference type="Gene3D" id="3.40.630.10">
    <property type="entry name" value="Zn peptidases"/>
    <property type="match status" value="1"/>
</dbReference>
<dbReference type="NCBIfam" id="NF006771">
    <property type="entry name" value="PRK09290.1-5"/>
    <property type="match status" value="1"/>
</dbReference>
<dbReference type="Proteomes" id="UP001203423">
    <property type="component" value="Unassembled WGS sequence"/>
</dbReference>
<dbReference type="CDD" id="cd03884">
    <property type="entry name" value="M20_bAS"/>
    <property type="match status" value="1"/>
</dbReference>
<dbReference type="PIRSF" id="PIRSF001235">
    <property type="entry name" value="Amidase_carbamoylase"/>
    <property type="match status" value="1"/>
</dbReference>
<dbReference type="EMBL" id="JAKIKS010000020">
    <property type="protein sequence ID" value="MCL1124275.1"/>
    <property type="molecule type" value="Genomic_DNA"/>
</dbReference>
<dbReference type="InterPro" id="IPR002933">
    <property type="entry name" value="Peptidase_M20"/>
</dbReference>
<dbReference type="SUPFAM" id="SSF55031">
    <property type="entry name" value="Bacterial exopeptidase dimerisation domain"/>
    <property type="match status" value="1"/>
</dbReference>
<protein>
    <submittedName>
        <fullName evidence="4">Zn-dependent hydrolase</fullName>
    </submittedName>
</protein>
<keyword evidence="2 4" id="KW-0378">Hydrolase</keyword>
<dbReference type="GO" id="GO:0016787">
    <property type="term" value="F:hydrolase activity"/>
    <property type="evidence" value="ECO:0007669"/>
    <property type="project" value="UniProtKB-KW"/>
</dbReference>
<dbReference type="NCBIfam" id="TIGR01879">
    <property type="entry name" value="hydantase"/>
    <property type="match status" value="1"/>
</dbReference>
<accession>A0ABT0L9W4</accession>
<proteinExistence type="inferred from homology"/>
<comment type="similarity">
    <text evidence="1">Belongs to the peptidase M20 family.</text>
</comment>
<sequence length="408" mass="45171">MTINIQRLLNRLNTLGKIGRDSQDRLARIALTHADKEGRDQVYQWFESAELDIKIDKIGNIHAIWSPESVQEEEAIMMGSHIDTVLNAGIYDGNYGVLAGLEVIQHLQEMGFQPKRPIVVSIFTNEEGARYTPDMMGSLVYVGGLALNDALKTRGNDGSILGDELERIGYSGDHEVGFIPAKAYIELHIEQGPVLEKENITVGAVENLQGICWQQITINGTANHAGTTPMSMRNDAGMACARVMTYMRDYVEQTCDRMVTTFGKLKFEPDIINVVPSQACFTIDLRSPDELKLKQAEAVLVDYLNLIAEEESVEIGMTQMARLEPVTFDLDLVQLIEKSAKELELTVCRMTSGAGHDAQMMARICPAAMIFVPSAKGISHNPREYTSAEDLNAGVKVLLRTIKQLACH</sequence>
<name>A0ABT0L9W4_9GAMM</name>
<comment type="caution">
    <text evidence="4">The sequence shown here is derived from an EMBL/GenBank/DDBJ whole genome shotgun (WGS) entry which is preliminary data.</text>
</comment>
<dbReference type="PANTHER" id="PTHR32494">
    <property type="entry name" value="ALLANTOATE DEIMINASE-RELATED"/>
    <property type="match status" value="1"/>
</dbReference>
<evidence type="ECO:0000256" key="2">
    <source>
        <dbReference type="ARBA" id="ARBA00022801"/>
    </source>
</evidence>
<keyword evidence="5" id="KW-1185">Reference proteome</keyword>
<gene>
    <name evidence="4" type="ORF">L2764_07270</name>
</gene>
<reference evidence="4 5" key="1">
    <citation type="submission" date="2022-01" db="EMBL/GenBank/DDBJ databases">
        <title>Whole genome-based taxonomy of the Shewanellaceae.</title>
        <authorList>
            <person name="Martin-Rodriguez A.J."/>
        </authorList>
    </citation>
    <scope>NUCLEOTIDE SEQUENCE [LARGE SCALE GENOMIC DNA]</scope>
    <source>
        <strain evidence="4 5">DSM 17177</strain>
    </source>
</reference>
<dbReference type="InterPro" id="IPR010158">
    <property type="entry name" value="Amidase_Cbmase"/>
</dbReference>
<dbReference type="SUPFAM" id="SSF53187">
    <property type="entry name" value="Zn-dependent exopeptidases"/>
    <property type="match status" value="1"/>
</dbReference>
<dbReference type="InterPro" id="IPR036264">
    <property type="entry name" value="Bact_exopeptidase_dim_dom"/>
</dbReference>
<feature type="domain" description="Peptidase M20 dimerisation" evidence="3">
    <location>
        <begin position="209"/>
        <end position="309"/>
    </location>
</feature>
<evidence type="ECO:0000313" key="4">
    <source>
        <dbReference type="EMBL" id="MCL1124275.1"/>
    </source>
</evidence>
<dbReference type="Gene3D" id="3.30.70.360">
    <property type="match status" value="1"/>
</dbReference>
<dbReference type="PANTHER" id="PTHR32494:SF5">
    <property type="entry name" value="ALLANTOATE AMIDOHYDROLASE"/>
    <property type="match status" value="1"/>
</dbReference>
<evidence type="ECO:0000259" key="3">
    <source>
        <dbReference type="Pfam" id="PF07687"/>
    </source>
</evidence>
<dbReference type="Pfam" id="PF07687">
    <property type="entry name" value="M20_dimer"/>
    <property type="match status" value="1"/>
</dbReference>
<evidence type="ECO:0000256" key="1">
    <source>
        <dbReference type="ARBA" id="ARBA00006153"/>
    </source>
</evidence>
<dbReference type="RefSeq" id="WP_248939556.1">
    <property type="nucleotide sequence ID" value="NZ_JAKIKS010000020.1"/>
</dbReference>
<dbReference type="Pfam" id="PF01546">
    <property type="entry name" value="Peptidase_M20"/>
    <property type="match status" value="1"/>
</dbReference>
<evidence type="ECO:0000313" key="5">
    <source>
        <dbReference type="Proteomes" id="UP001203423"/>
    </source>
</evidence>